<dbReference type="PANTHER" id="PTHR11787:SF4">
    <property type="entry name" value="CHM, RAB ESCORT PROTEIN 1"/>
    <property type="match status" value="1"/>
</dbReference>
<dbReference type="GO" id="GO:0005634">
    <property type="term" value="C:nucleus"/>
    <property type="evidence" value="ECO:0007669"/>
    <property type="project" value="TreeGrafter"/>
</dbReference>
<dbReference type="SUPFAM" id="SSF51905">
    <property type="entry name" value="FAD/NAD(P)-binding domain"/>
    <property type="match status" value="1"/>
</dbReference>
<dbReference type="GO" id="GO:0005829">
    <property type="term" value="C:cytosol"/>
    <property type="evidence" value="ECO:0007669"/>
    <property type="project" value="TreeGrafter"/>
</dbReference>
<reference evidence="3 4" key="1">
    <citation type="submission" date="2014-06" db="EMBL/GenBank/DDBJ databases">
        <authorList>
            <person name="Swart Estienne"/>
        </authorList>
    </citation>
    <scope>NUCLEOTIDE SEQUENCE [LARGE SCALE GENOMIC DNA]</scope>
    <source>
        <strain evidence="3 4">130c</strain>
    </source>
</reference>
<comment type="similarity">
    <text evidence="1">Belongs to the Rab GDI family.</text>
</comment>
<dbReference type="GO" id="GO:0007264">
    <property type="term" value="P:small GTPase-mediated signal transduction"/>
    <property type="evidence" value="ECO:0007669"/>
    <property type="project" value="InterPro"/>
</dbReference>
<sequence>MEEINESVNAVEHSDANHLQSQNLVDIQNIEQVEPVEINETKQDIDDNSKAEVDDVKENDEDQQFDPNDLNREKFDYVVFGSGLTENILGAALAISGQKCLFLDQADRYGGNILNFNLEHYFNYNLQPKQVLSSNQYPRILYSKSISVSELIRSGVNNYLEFQSVAENFFFANGTFQKIPFSKSEVFSSSLLTFKEKRQLVKVMEACLAGYDKIAQREITKEKINSTHTFEKEIDINLEEQAKILDNKDKPIRSFLESMGIEKKMQDILLYAIGGINENQFVDEQINLEKITTFQFFERIQKYLRSIGYYGDSPFMVCVYGTSEYSQAFSRAGSIHGCIYIVNDELKMSDLEFSDKEESKKGFDRITISYNTNPIIAKKGIIVGPEYQSWIIKQAGVEIKQARKVQASIMRLAIITKKPLMENQHELATYVIPPMTEGFNNPNPVRVFQSNDYTYAVPSKHYLILASMSIKPNPTDEEMNTNKQVFRQFLKQFYDYEWDHSDLNKDIYIVEQVKETPIQENVEGNLDKEEVKPEKTDEVVHEQQQKQEESKTDQQLQESDIIFAVMYVQDYKQDLDDLEKQNFSNTTFIKDTPFDTDIDQAFNEAQSLFYEKLGNKDLKFLQRSDEEEEKYREMHNYDEDDDSDEDKVIADLETNMVSNNATNTPATLNEEPESEKLDQLKQDGEVDTKKVEDQMLDDLLDDLIGDNED</sequence>
<gene>
    <name evidence="3" type="primary">Contig3851.g4121</name>
    <name evidence="3" type="ORF">STYLEM_17651</name>
</gene>
<dbReference type="Gene3D" id="1.10.405.10">
    <property type="entry name" value="Guanine Nucleotide Dissociation Inhibitor, domain 1"/>
    <property type="match status" value="1"/>
</dbReference>
<feature type="compositionally biased region" description="Basic and acidic residues" evidence="2">
    <location>
        <begin position="39"/>
        <end position="56"/>
    </location>
</feature>
<dbReference type="InterPro" id="IPR036188">
    <property type="entry name" value="FAD/NAD-bd_sf"/>
</dbReference>
<feature type="compositionally biased region" description="Basic and acidic residues" evidence="2">
    <location>
        <begin position="525"/>
        <end position="552"/>
    </location>
</feature>
<dbReference type="Proteomes" id="UP000039865">
    <property type="component" value="Unassembled WGS sequence"/>
</dbReference>
<evidence type="ECO:0000256" key="1">
    <source>
        <dbReference type="ARBA" id="ARBA00005593"/>
    </source>
</evidence>
<proteinExistence type="inferred from homology"/>
<feature type="region of interest" description="Disordered" evidence="2">
    <location>
        <begin position="1"/>
        <end position="20"/>
    </location>
</feature>
<feature type="compositionally biased region" description="Polar residues" evidence="2">
    <location>
        <begin position="655"/>
        <end position="667"/>
    </location>
</feature>
<dbReference type="EMBL" id="CCKQ01016666">
    <property type="protein sequence ID" value="CDW88529.1"/>
    <property type="molecule type" value="Genomic_DNA"/>
</dbReference>
<dbReference type="GO" id="GO:0005968">
    <property type="term" value="C:Rab-protein geranylgeranyltransferase complex"/>
    <property type="evidence" value="ECO:0007669"/>
    <property type="project" value="TreeGrafter"/>
</dbReference>
<protein>
    <submittedName>
        <fullName evidence="3">Uncharacterized protein</fullName>
    </submittedName>
</protein>
<accession>A0A078B201</accession>
<dbReference type="OrthoDB" id="1923006at2759"/>
<dbReference type="Gene3D" id="3.30.519.10">
    <property type="entry name" value="Guanine Nucleotide Dissociation Inhibitor, domain 2"/>
    <property type="match status" value="1"/>
</dbReference>
<feature type="compositionally biased region" description="Basic and acidic residues" evidence="2">
    <location>
        <begin position="674"/>
        <end position="691"/>
    </location>
</feature>
<dbReference type="InterPro" id="IPR018203">
    <property type="entry name" value="GDP_dissociation_inhibitor"/>
</dbReference>
<dbReference type="GO" id="GO:0005092">
    <property type="term" value="F:GDP-dissociation inhibitor activity"/>
    <property type="evidence" value="ECO:0007669"/>
    <property type="project" value="InterPro"/>
</dbReference>
<evidence type="ECO:0000313" key="4">
    <source>
        <dbReference type="Proteomes" id="UP000039865"/>
    </source>
</evidence>
<dbReference type="AlphaFoldDB" id="A0A078B201"/>
<name>A0A078B201_STYLE</name>
<dbReference type="Gene3D" id="3.50.50.60">
    <property type="entry name" value="FAD/NAD(P)-binding domain"/>
    <property type="match status" value="1"/>
</dbReference>
<evidence type="ECO:0000256" key="2">
    <source>
        <dbReference type="SAM" id="MobiDB-lite"/>
    </source>
</evidence>
<dbReference type="PRINTS" id="PR00891">
    <property type="entry name" value="RABGDIREP"/>
</dbReference>
<feature type="region of interest" description="Disordered" evidence="2">
    <location>
        <begin position="520"/>
        <end position="555"/>
    </location>
</feature>
<keyword evidence="4" id="KW-1185">Reference proteome</keyword>
<feature type="region of interest" description="Disordered" evidence="2">
    <location>
        <begin position="654"/>
        <end position="691"/>
    </location>
</feature>
<organism evidence="3 4">
    <name type="scientific">Stylonychia lemnae</name>
    <name type="common">Ciliate</name>
    <dbReference type="NCBI Taxonomy" id="5949"/>
    <lineage>
        <taxon>Eukaryota</taxon>
        <taxon>Sar</taxon>
        <taxon>Alveolata</taxon>
        <taxon>Ciliophora</taxon>
        <taxon>Intramacronucleata</taxon>
        <taxon>Spirotrichea</taxon>
        <taxon>Stichotrichia</taxon>
        <taxon>Sporadotrichida</taxon>
        <taxon>Oxytrichidae</taxon>
        <taxon>Stylonychinae</taxon>
        <taxon>Stylonychia</taxon>
    </lineage>
</organism>
<feature type="region of interest" description="Disordered" evidence="2">
    <location>
        <begin position="35"/>
        <end position="68"/>
    </location>
</feature>
<evidence type="ECO:0000313" key="3">
    <source>
        <dbReference type="EMBL" id="CDW88529.1"/>
    </source>
</evidence>
<dbReference type="GO" id="GO:0016192">
    <property type="term" value="P:vesicle-mediated transport"/>
    <property type="evidence" value="ECO:0007669"/>
    <property type="project" value="TreeGrafter"/>
</dbReference>
<dbReference type="Pfam" id="PF00996">
    <property type="entry name" value="GDI"/>
    <property type="match status" value="1"/>
</dbReference>
<dbReference type="PANTHER" id="PTHR11787">
    <property type="entry name" value="RAB GDP-DISSOCIATION INHIBITOR"/>
    <property type="match status" value="1"/>
</dbReference>
<dbReference type="InParanoid" id="A0A078B201"/>